<dbReference type="Proteomes" id="UP000269669">
    <property type="component" value="Unassembled WGS sequence"/>
</dbReference>
<name>A0A3R9QE16_9BACT</name>
<proteinExistence type="predicted"/>
<dbReference type="RefSeq" id="WP_125487612.1">
    <property type="nucleotide sequence ID" value="NZ_RSDW01000001.1"/>
</dbReference>
<gene>
    <name evidence="1" type="ORF">EDE15_5051</name>
</gene>
<dbReference type="OrthoDB" id="9182468at2"/>
<evidence type="ECO:0000313" key="2">
    <source>
        <dbReference type="Proteomes" id="UP000269669"/>
    </source>
</evidence>
<keyword evidence="2" id="KW-1185">Reference proteome</keyword>
<organism evidence="1 2">
    <name type="scientific">Edaphobacter aggregans</name>
    <dbReference type="NCBI Taxonomy" id="570835"/>
    <lineage>
        <taxon>Bacteria</taxon>
        <taxon>Pseudomonadati</taxon>
        <taxon>Acidobacteriota</taxon>
        <taxon>Terriglobia</taxon>
        <taxon>Terriglobales</taxon>
        <taxon>Acidobacteriaceae</taxon>
        <taxon>Edaphobacter</taxon>
    </lineage>
</organism>
<comment type="caution">
    <text evidence="1">The sequence shown here is derived from an EMBL/GenBank/DDBJ whole genome shotgun (WGS) entry which is preliminary data.</text>
</comment>
<protein>
    <submittedName>
        <fullName evidence="1">Uncharacterized protein</fullName>
    </submittedName>
</protein>
<dbReference type="EMBL" id="RSDW01000001">
    <property type="protein sequence ID" value="RSL19385.1"/>
    <property type="molecule type" value="Genomic_DNA"/>
</dbReference>
<sequence>MSLADNFMSAARQILLATENIKRLDEKVSRLADDVSSIDRRLIRIETFVEVGQRPSRRRTLPGETT</sequence>
<dbReference type="AlphaFoldDB" id="A0A3R9QE16"/>
<accession>A0A3R9QE16</accession>
<reference evidence="1 2" key="1">
    <citation type="submission" date="2018-12" db="EMBL/GenBank/DDBJ databases">
        <title>Sequencing of bacterial isolates from soil warming experiment in Harvard Forest, Massachusetts, USA.</title>
        <authorList>
            <person name="Deangelis K."/>
        </authorList>
    </citation>
    <scope>NUCLEOTIDE SEQUENCE [LARGE SCALE GENOMIC DNA]</scope>
    <source>
        <strain evidence="1 2">EB153</strain>
    </source>
</reference>
<evidence type="ECO:0000313" key="1">
    <source>
        <dbReference type="EMBL" id="RSL19385.1"/>
    </source>
</evidence>